<feature type="repeat" description="WD" evidence="3">
    <location>
        <begin position="561"/>
        <end position="602"/>
    </location>
</feature>
<dbReference type="InterPro" id="IPR000719">
    <property type="entry name" value="Prot_kinase_dom"/>
</dbReference>
<dbReference type="CDD" id="cd00200">
    <property type="entry name" value="WD40"/>
    <property type="match status" value="1"/>
</dbReference>
<evidence type="ECO:0000256" key="3">
    <source>
        <dbReference type="PROSITE-ProRule" id="PRU00221"/>
    </source>
</evidence>
<dbReference type="SMART" id="SM00220">
    <property type="entry name" value="S_TKc"/>
    <property type="match status" value="1"/>
</dbReference>
<comment type="caution">
    <text evidence="6">The sequence shown here is derived from an EMBL/GenBank/DDBJ whole genome shotgun (WGS) entry which is preliminary data.</text>
</comment>
<dbReference type="PRINTS" id="PR00320">
    <property type="entry name" value="GPROTEINBRPT"/>
</dbReference>
<evidence type="ECO:0000313" key="6">
    <source>
        <dbReference type="EMBL" id="HFM99777.1"/>
    </source>
</evidence>
<evidence type="ECO:0000259" key="5">
    <source>
        <dbReference type="PROSITE" id="PS50011"/>
    </source>
</evidence>
<sequence>MSYCLNPYCQHPNNLESARFCINCGFRLLLGDRYRAMQQIGQGGFGKTFLAVDEYKPSRPRCVIKQFFPERQGTTDLARSHELFEREAIQLERLGNHPQIPELLAHFEQDGYHFLVQEYIDGANLLQEIGQKGAFSDRQIWQLLVDLLPVLDYIHEHQVIHRDIKPQNIIRRRNGQQYVLVDFGAAKSINANDLVHTGTSIGSPEFVPPEQVIGKATYASDLYSLGVTCLYLLTGVRPADLYDTEEGLWNWQPRLVLPVSTSLSHVLDRMIQGPVKRRYGSAAEVLKDLHHPDLLAQLAAESATVIQPQPLVATPPPDLKPEPTSFATTRMPASRLNLSDRWVCTQTLSGHQNWVRAVVVHPNNELLISGSGDKTLRFWRLPDGELIREIVAHTSWVRAIALSSDQQTLASASNDRTIKLWNCHTGDLLNTLTGHQDWVRAVVFNPGGQVLFSGSQDKTIRVWDVATGKSLLALNGHEHWVVCLACGKTADGKVRLFSGSRDATIRVWSGNNGALLQTLSGHEGTVNALALHPNGKTLISGSDDGTIRLWNLQTGHCLQNLTENAGAVYGLAISSDANWLVSGGQNKALKVWHLPTRTPQADLTGHAGWIWAIAFSQNDEFLVSGSWDATVKIWQRTSRPPQA</sequence>
<keyword evidence="4" id="KW-0067">ATP-binding</keyword>
<organism evidence="6">
    <name type="scientific">Oscillatoriales cyanobacterium SpSt-418</name>
    <dbReference type="NCBI Taxonomy" id="2282169"/>
    <lineage>
        <taxon>Bacteria</taxon>
        <taxon>Bacillati</taxon>
        <taxon>Cyanobacteriota</taxon>
        <taxon>Cyanophyceae</taxon>
        <taxon>Oscillatoriophycideae</taxon>
        <taxon>Oscillatoriales</taxon>
    </lineage>
</organism>
<accession>A0A7C3PR27</accession>
<dbReference type="PROSITE" id="PS50294">
    <property type="entry name" value="WD_REPEATS_REGION"/>
    <property type="match status" value="6"/>
</dbReference>
<feature type="repeat" description="WD" evidence="3">
    <location>
        <begin position="390"/>
        <end position="431"/>
    </location>
</feature>
<dbReference type="InterPro" id="IPR036322">
    <property type="entry name" value="WD40_repeat_dom_sf"/>
</dbReference>
<gene>
    <name evidence="6" type="ORF">ENR64_18890</name>
</gene>
<feature type="binding site" evidence="4">
    <location>
        <position position="65"/>
    </location>
    <ligand>
        <name>ATP</name>
        <dbReference type="ChEBI" id="CHEBI:30616"/>
    </ligand>
</feature>
<feature type="repeat" description="WD" evidence="3">
    <location>
        <begin position="603"/>
        <end position="635"/>
    </location>
</feature>
<evidence type="ECO:0000256" key="4">
    <source>
        <dbReference type="PROSITE-ProRule" id="PRU10141"/>
    </source>
</evidence>
<dbReference type="InterPro" id="IPR050505">
    <property type="entry name" value="WDR55/POC1"/>
</dbReference>
<keyword evidence="4" id="KW-0547">Nucleotide-binding</keyword>
<dbReference type="InterPro" id="IPR001680">
    <property type="entry name" value="WD40_rpt"/>
</dbReference>
<dbReference type="PROSITE" id="PS50082">
    <property type="entry name" value="WD_REPEATS_2"/>
    <property type="match status" value="7"/>
</dbReference>
<protein>
    <submittedName>
        <fullName evidence="6">Serine/threonine protein kinase</fullName>
    </submittedName>
</protein>
<dbReference type="Gene3D" id="1.10.510.10">
    <property type="entry name" value="Transferase(Phosphotransferase) domain 1"/>
    <property type="match status" value="1"/>
</dbReference>
<dbReference type="InterPro" id="IPR015943">
    <property type="entry name" value="WD40/YVTN_repeat-like_dom_sf"/>
</dbReference>
<keyword evidence="6" id="KW-0808">Transferase</keyword>
<dbReference type="GO" id="GO:0005524">
    <property type="term" value="F:ATP binding"/>
    <property type="evidence" value="ECO:0007669"/>
    <property type="project" value="UniProtKB-UniRule"/>
</dbReference>
<dbReference type="PANTHER" id="PTHR44019:SF8">
    <property type="entry name" value="POC1 CENTRIOLAR PROTEIN HOMOLOG"/>
    <property type="match status" value="1"/>
</dbReference>
<dbReference type="SUPFAM" id="SSF50978">
    <property type="entry name" value="WD40 repeat-like"/>
    <property type="match status" value="1"/>
</dbReference>
<dbReference type="PANTHER" id="PTHR44019">
    <property type="entry name" value="WD REPEAT-CONTAINING PROTEIN 55"/>
    <property type="match status" value="1"/>
</dbReference>
<dbReference type="AlphaFoldDB" id="A0A7C3PR27"/>
<feature type="domain" description="Protein kinase" evidence="5">
    <location>
        <begin position="34"/>
        <end position="294"/>
    </location>
</feature>
<dbReference type="Gene3D" id="3.30.200.20">
    <property type="entry name" value="Phosphorylase Kinase, domain 1"/>
    <property type="match status" value="1"/>
</dbReference>
<evidence type="ECO:0000256" key="2">
    <source>
        <dbReference type="ARBA" id="ARBA00022737"/>
    </source>
</evidence>
<dbReference type="PROSITE" id="PS00107">
    <property type="entry name" value="PROTEIN_KINASE_ATP"/>
    <property type="match status" value="1"/>
</dbReference>
<dbReference type="PROSITE" id="PS00678">
    <property type="entry name" value="WD_REPEATS_1"/>
    <property type="match status" value="2"/>
</dbReference>
<dbReference type="CDD" id="cd14014">
    <property type="entry name" value="STKc_PknB_like"/>
    <property type="match status" value="1"/>
</dbReference>
<dbReference type="InterPro" id="IPR020472">
    <property type="entry name" value="WD40_PAC1"/>
</dbReference>
<dbReference type="NCBIfam" id="NF045510">
    <property type="entry name" value="4Cys_prefix_kin"/>
    <property type="match status" value="1"/>
</dbReference>
<dbReference type="GO" id="GO:0004674">
    <property type="term" value="F:protein serine/threonine kinase activity"/>
    <property type="evidence" value="ECO:0007669"/>
    <property type="project" value="UniProtKB-KW"/>
</dbReference>
<name>A0A7C3PR27_9CYAN</name>
<keyword evidence="1 3" id="KW-0853">WD repeat</keyword>
<keyword evidence="6" id="KW-0418">Kinase</keyword>
<dbReference type="Pfam" id="PF00069">
    <property type="entry name" value="Pkinase"/>
    <property type="match status" value="1"/>
</dbReference>
<dbReference type="SMART" id="SM00320">
    <property type="entry name" value="WD40"/>
    <property type="match status" value="7"/>
</dbReference>
<proteinExistence type="predicted"/>
<reference evidence="6" key="1">
    <citation type="journal article" date="2020" name="mSystems">
        <title>Genome- and Community-Level Interaction Insights into Carbon Utilization and Element Cycling Functions of Hydrothermarchaeota in Hydrothermal Sediment.</title>
        <authorList>
            <person name="Zhou Z."/>
            <person name="Liu Y."/>
            <person name="Xu W."/>
            <person name="Pan J."/>
            <person name="Luo Z.H."/>
            <person name="Li M."/>
        </authorList>
    </citation>
    <scope>NUCLEOTIDE SEQUENCE [LARGE SCALE GENOMIC DNA]</scope>
    <source>
        <strain evidence="6">SpSt-418</strain>
    </source>
</reference>
<dbReference type="EMBL" id="DSRU01000274">
    <property type="protein sequence ID" value="HFM99777.1"/>
    <property type="molecule type" value="Genomic_DNA"/>
</dbReference>
<dbReference type="SUPFAM" id="SSF56112">
    <property type="entry name" value="Protein kinase-like (PK-like)"/>
    <property type="match status" value="1"/>
</dbReference>
<dbReference type="Pfam" id="PF00400">
    <property type="entry name" value="WD40"/>
    <property type="match status" value="7"/>
</dbReference>
<evidence type="ECO:0000256" key="1">
    <source>
        <dbReference type="ARBA" id="ARBA00022574"/>
    </source>
</evidence>
<feature type="repeat" description="WD" evidence="3">
    <location>
        <begin position="474"/>
        <end position="518"/>
    </location>
</feature>
<keyword evidence="2" id="KW-0677">Repeat</keyword>
<feature type="repeat" description="WD" evidence="3">
    <location>
        <begin position="432"/>
        <end position="473"/>
    </location>
</feature>
<keyword evidence="6" id="KW-0723">Serine/threonine-protein kinase</keyword>
<dbReference type="Gene3D" id="2.130.10.10">
    <property type="entry name" value="YVTN repeat-like/Quinoprotein amine dehydrogenase"/>
    <property type="match status" value="2"/>
</dbReference>
<dbReference type="InterPro" id="IPR011009">
    <property type="entry name" value="Kinase-like_dom_sf"/>
</dbReference>
<feature type="repeat" description="WD" evidence="3">
    <location>
        <begin position="519"/>
        <end position="560"/>
    </location>
</feature>
<dbReference type="PROSITE" id="PS50011">
    <property type="entry name" value="PROTEIN_KINASE_DOM"/>
    <property type="match status" value="1"/>
</dbReference>
<dbReference type="InterPro" id="IPR019775">
    <property type="entry name" value="WD40_repeat_CS"/>
</dbReference>
<feature type="repeat" description="WD" evidence="3">
    <location>
        <begin position="348"/>
        <end position="389"/>
    </location>
</feature>
<dbReference type="InterPro" id="IPR017441">
    <property type="entry name" value="Protein_kinase_ATP_BS"/>
</dbReference>